<feature type="transmembrane region" description="Helical" evidence="2">
    <location>
        <begin position="59"/>
        <end position="80"/>
    </location>
</feature>
<keyword evidence="5" id="KW-1185">Reference proteome</keyword>
<dbReference type="RefSeq" id="WP_205110195.1">
    <property type="nucleotide sequence ID" value="NZ_BAAAHT010000003.1"/>
</dbReference>
<feature type="transmembrane region" description="Helical" evidence="2">
    <location>
        <begin position="145"/>
        <end position="163"/>
    </location>
</feature>
<dbReference type="Pfam" id="PF10708">
    <property type="entry name" value="DUF2510"/>
    <property type="match status" value="1"/>
</dbReference>
<dbReference type="EMBL" id="JAFBBU010000001">
    <property type="protein sequence ID" value="MBM7473036.1"/>
    <property type="molecule type" value="Genomic_DNA"/>
</dbReference>
<feature type="transmembrane region" description="Helical" evidence="2">
    <location>
        <begin position="175"/>
        <end position="197"/>
    </location>
</feature>
<keyword evidence="2" id="KW-0472">Membrane</keyword>
<evidence type="ECO:0000256" key="2">
    <source>
        <dbReference type="SAM" id="Phobius"/>
    </source>
</evidence>
<keyword evidence="2" id="KW-1133">Transmembrane helix</keyword>
<name>A0ABS2L7F7_9MICO</name>
<evidence type="ECO:0000313" key="5">
    <source>
        <dbReference type="Proteomes" id="UP000776164"/>
    </source>
</evidence>
<dbReference type="Proteomes" id="UP000776164">
    <property type="component" value="Unassembled WGS sequence"/>
</dbReference>
<protein>
    <submittedName>
        <fullName evidence="4">Membrane protein YhdT</fullName>
    </submittedName>
</protein>
<evidence type="ECO:0000259" key="3">
    <source>
        <dbReference type="Pfam" id="PF10708"/>
    </source>
</evidence>
<evidence type="ECO:0000313" key="4">
    <source>
        <dbReference type="EMBL" id="MBM7473036.1"/>
    </source>
</evidence>
<accession>A0ABS2L7F7</accession>
<gene>
    <name evidence="4" type="ORF">JOE66_002670</name>
</gene>
<reference evidence="4 5" key="1">
    <citation type="submission" date="2021-01" db="EMBL/GenBank/DDBJ databases">
        <title>Sequencing the genomes of 1000 actinobacteria strains.</title>
        <authorList>
            <person name="Klenk H.-P."/>
        </authorList>
    </citation>
    <scope>NUCLEOTIDE SEQUENCE [LARGE SCALE GENOMIC DNA]</scope>
    <source>
        <strain evidence="4 5">DSM 13057</strain>
    </source>
</reference>
<organism evidence="4 5">
    <name type="scientific">Subtercola frigoramans</name>
    <dbReference type="NCBI Taxonomy" id="120298"/>
    <lineage>
        <taxon>Bacteria</taxon>
        <taxon>Bacillati</taxon>
        <taxon>Actinomycetota</taxon>
        <taxon>Actinomycetes</taxon>
        <taxon>Micrococcales</taxon>
        <taxon>Microbacteriaceae</taxon>
        <taxon>Subtercola</taxon>
    </lineage>
</organism>
<feature type="transmembrane region" description="Helical" evidence="2">
    <location>
        <begin position="111"/>
        <end position="133"/>
    </location>
</feature>
<dbReference type="InterPro" id="IPR018929">
    <property type="entry name" value="DUF2510"/>
</dbReference>
<sequence length="210" mass="23292">MSEPLIPEPRKTPAVGPGWYPSPTGTSELRWWDGYQWTEHAMASAPVSRIGPSTPVYNAFIWLIVLVPLIDTVALAMLNFGSLMTDSMRASLYNPGASRYSSTSMMYTPGYIAVQLIGLAIYAIIVVLAYLDWKRLGTVGFPRRFHWAWAFLSVVYVIGRSVVVRQQTGRGLAVIWVYIGVFVIQLIVIGVQVASAIGSMTQIVQQYSRT</sequence>
<keyword evidence="2" id="KW-0812">Transmembrane</keyword>
<comment type="caution">
    <text evidence="4">The sequence shown here is derived from an EMBL/GenBank/DDBJ whole genome shotgun (WGS) entry which is preliminary data.</text>
</comment>
<proteinExistence type="predicted"/>
<feature type="region of interest" description="Disordered" evidence="1">
    <location>
        <begin position="1"/>
        <end position="21"/>
    </location>
</feature>
<feature type="domain" description="DUF2510" evidence="3">
    <location>
        <begin position="17"/>
        <end position="46"/>
    </location>
</feature>
<evidence type="ECO:0000256" key="1">
    <source>
        <dbReference type="SAM" id="MobiDB-lite"/>
    </source>
</evidence>